<dbReference type="HOGENOM" id="CLU_558823_0_0_9"/>
<name>E6UJE2_RUMA7</name>
<accession>E6UJE2</accession>
<dbReference type="KEGG" id="ral:Rumal_3326"/>
<evidence type="ECO:0000313" key="3">
    <source>
        <dbReference type="Proteomes" id="UP000006919"/>
    </source>
</evidence>
<dbReference type="AlphaFoldDB" id="E6UJE2"/>
<keyword evidence="2" id="KW-0614">Plasmid</keyword>
<feature type="region of interest" description="Disordered" evidence="1">
    <location>
        <begin position="226"/>
        <end position="246"/>
    </location>
</feature>
<evidence type="ECO:0008006" key="4">
    <source>
        <dbReference type="Google" id="ProtNLM"/>
    </source>
</evidence>
<dbReference type="RefSeq" id="WP_013483338.1">
    <property type="nucleotide sequence ID" value="NC_014824.1"/>
</dbReference>
<sequence length="488" mass="55274">MNKIVILFVFLFCVFCALWVFKSKTPINRHLNESNNASNWWDTQNDIAPLSYEVSEEWYLDPRIPSDYVPVLGEDGLYMQVDENGTILSYWKCTEDGTALNWEKVNPDIPDNYEAVEDLEDVYKVTDANGMVKYLKYIRNRDNSFTFVEVDKYGNIIDEYITSCESQAGDNSIPTNYMQIDGNIYGVKNKDGVVVEYVKKNEDKNGNLIWNPISEEKVFADITGNERNNGEVKNPDMTLPDSTDQKPDEYVVGKPGGNKVTTAPVVVDPDISVNTGSKSKKTHTQKESYQTTEYEGDYKLTYEYTIIKTYDDEGNMLSSDKQGPFLRNKEYVGNQKVTANPSLIESNLDNEIMRVAGALEQSDASGVINSLNAERINNNLSILATDGDAQKIATLFAADMATYDNTTNISPLYGSIDQLMTRYGITNQGYGLNVWRTTSDDAQQIHQRFQSIDNCRNARMNENFNQVGVAIFKNNGYYYVAELLMLQF</sequence>
<dbReference type="Gene3D" id="3.40.33.10">
    <property type="entry name" value="CAP"/>
    <property type="match status" value="1"/>
</dbReference>
<dbReference type="EMBL" id="CP002404">
    <property type="protein sequence ID" value="ADU23788.1"/>
    <property type="molecule type" value="Genomic_DNA"/>
</dbReference>
<organism evidence="2 3">
    <name type="scientific">Ruminococcus albus (strain ATCC 27210 / DSM 20455 / JCM 14654 / NCDO 2250 / 7)</name>
    <dbReference type="NCBI Taxonomy" id="697329"/>
    <lineage>
        <taxon>Bacteria</taxon>
        <taxon>Bacillati</taxon>
        <taxon>Bacillota</taxon>
        <taxon>Clostridia</taxon>
        <taxon>Eubacteriales</taxon>
        <taxon>Oscillospiraceae</taxon>
        <taxon>Ruminococcus</taxon>
    </lineage>
</organism>
<dbReference type="eggNOG" id="COG2340">
    <property type="taxonomic scope" value="Bacteria"/>
</dbReference>
<proteinExistence type="predicted"/>
<dbReference type="Proteomes" id="UP000006919">
    <property type="component" value="Plasmid pRUMAL01"/>
</dbReference>
<dbReference type="InterPro" id="IPR035940">
    <property type="entry name" value="CAP_sf"/>
</dbReference>
<reference evidence="3" key="1">
    <citation type="journal article" date="2011" name="J. Bacteriol.">
        <title>Complete genome of the cellulolytic ruminal bacterium Ruminococcus albus 7.</title>
        <authorList>
            <person name="Suen G."/>
            <person name="Stevenson D.M."/>
            <person name="Bruce D.C."/>
            <person name="Chertkov O."/>
            <person name="Copeland A."/>
            <person name="Cheng J.F."/>
            <person name="Detter C."/>
            <person name="Detter J.C."/>
            <person name="Goodwin L.A."/>
            <person name="Han C.S."/>
            <person name="Hauser L.J."/>
            <person name="Ivanova N.N."/>
            <person name="Kyrpides N.C."/>
            <person name="Land M.L."/>
            <person name="Lapidus A."/>
            <person name="Lucas S."/>
            <person name="Ovchinnikova G."/>
            <person name="Pitluck S."/>
            <person name="Tapia R."/>
            <person name="Woyke T."/>
            <person name="Boyum J."/>
            <person name="Mead D."/>
            <person name="Weimer P.J."/>
        </authorList>
    </citation>
    <scope>NUCLEOTIDE SEQUENCE [LARGE SCALE GENOMIC DNA]</scope>
    <source>
        <strain evidence="3">ATCC 27210 / DSM 20455 / JCM 14654 / NCDO 2250 / 7</strain>
        <plasmid evidence="3">pRUMAL01</plasmid>
    </source>
</reference>
<evidence type="ECO:0000313" key="2">
    <source>
        <dbReference type="EMBL" id="ADU23788.1"/>
    </source>
</evidence>
<dbReference type="SUPFAM" id="SSF55797">
    <property type="entry name" value="PR-1-like"/>
    <property type="match status" value="1"/>
</dbReference>
<dbReference type="CDD" id="cd05379">
    <property type="entry name" value="CAP_bacterial"/>
    <property type="match status" value="1"/>
</dbReference>
<geneLocation type="plasmid" evidence="2 3">
    <name>pRUMAL01</name>
</geneLocation>
<evidence type="ECO:0000256" key="1">
    <source>
        <dbReference type="SAM" id="MobiDB-lite"/>
    </source>
</evidence>
<protein>
    <recommendedName>
        <fullName evidence="4">SCP domain-containing protein</fullName>
    </recommendedName>
</protein>
<gene>
    <name evidence="2" type="ordered locus">Rumal_3326</name>
</gene>